<protein>
    <submittedName>
        <fullName evidence="1">Uncharacterized protein</fullName>
    </submittedName>
</protein>
<reference evidence="1" key="1">
    <citation type="submission" date="2021-01" db="UniProtKB">
        <authorList>
            <consortium name="EnsemblMetazoa"/>
        </authorList>
    </citation>
    <scope>IDENTIFICATION</scope>
</reference>
<organism evidence="1 2">
    <name type="scientific">Nasonia vitripennis</name>
    <name type="common">Parasitic wasp</name>
    <dbReference type="NCBI Taxonomy" id="7425"/>
    <lineage>
        <taxon>Eukaryota</taxon>
        <taxon>Metazoa</taxon>
        <taxon>Ecdysozoa</taxon>
        <taxon>Arthropoda</taxon>
        <taxon>Hexapoda</taxon>
        <taxon>Insecta</taxon>
        <taxon>Pterygota</taxon>
        <taxon>Neoptera</taxon>
        <taxon>Endopterygota</taxon>
        <taxon>Hymenoptera</taxon>
        <taxon>Apocrita</taxon>
        <taxon>Proctotrupomorpha</taxon>
        <taxon>Chalcidoidea</taxon>
        <taxon>Pteromalidae</taxon>
        <taxon>Pteromalinae</taxon>
        <taxon>Nasonia</taxon>
    </lineage>
</organism>
<dbReference type="AlphaFoldDB" id="A0A7M7TA17"/>
<accession>A0A7M7TA17</accession>
<evidence type="ECO:0000313" key="2">
    <source>
        <dbReference type="Proteomes" id="UP000002358"/>
    </source>
</evidence>
<sequence>MSLAKWATASLTGYEVYAREMLFMSLVRTCFGVIVHERLIDWLQCRFCDADLVFHVGTKVQNYADFGNWKADGGRYLLGERGETRFPVICPNDGYLGTRVVM</sequence>
<evidence type="ECO:0000313" key="1">
    <source>
        <dbReference type="EnsemblMetazoa" id="XP_031785981"/>
    </source>
</evidence>
<dbReference type="KEGG" id="nvi:103316161"/>
<dbReference type="InParanoid" id="A0A7M7TA17"/>
<dbReference type="GeneID" id="103316161"/>
<keyword evidence="2" id="KW-1185">Reference proteome</keyword>
<name>A0A7M7TA17_NASVI</name>
<proteinExistence type="predicted"/>
<dbReference type="Proteomes" id="UP000002358">
    <property type="component" value="Unassembled WGS sequence"/>
</dbReference>
<dbReference type="EnsemblMetazoa" id="XM_031930121">
    <property type="protein sequence ID" value="XP_031785981"/>
    <property type="gene ID" value="LOC103316161"/>
</dbReference>
<dbReference type="RefSeq" id="XP_031785981.1">
    <property type="nucleotide sequence ID" value="XM_031930121.1"/>
</dbReference>